<dbReference type="AlphaFoldDB" id="A0A2K8P5K2"/>
<dbReference type="EMBL" id="CP024985">
    <property type="protein sequence ID" value="ATZ29544.1"/>
    <property type="molecule type" value="Genomic_DNA"/>
</dbReference>
<evidence type="ECO:0008006" key="6">
    <source>
        <dbReference type="Google" id="ProtNLM"/>
    </source>
</evidence>
<feature type="coiled-coil region" evidence="1">
    <location>
        <begin position="358"/>
        <end position="385"/>
    </location>
</feature>
<gene>
    <name evidence="3" type="ORF">SLAV_00485</name>
    <name evidence="4" type="ORF">SLAV_38905</name>
</gene>
<dbReference type="EMBL" id="CP024985">
    <property type="protein sequence ID" value="ATZ22027.1"/>
    <property type="molecule type" value="Genomic_DNA"/>
</dbReference>
<accession>A0A2K8P5K2</accession>
<keyword evidence="5" id="KW-1185">Reference proteome</keyword>
<dbReference type="OrthoDB" id="4336626at2"/>
<feature type="region of interest" description="Disordered" evidence="2">
    <location>
        <begin position="47"/>
        <end position="90"/>
    </location>
</feature>
<dbReference type="Pfam" id="PF13814">
    <property type="entry name" value="Replic_Relax"/>
    <property type="match status" value="1"/>
</dbReference>
<keyword evidence="1" id="KW-0175">Coiled coil</keyword>
<evidence type="ECO:0000313" key="5">
    <source>
        <dbReference type="Proteomes" id="UP000231791"/>
    </source>
</evidence>
<dbReference type="InterPro" id="IPR025855">
    <property type="entry name" value="Replic_Relax"/>
</dbReference>
<sequence length="465" mass="50579">MAGRRLTNPAGSSNDLRGDVLRVLGVLKVATADQIQRIASPHLTYRHTTKPTASERKTARTASHAGALSDLRKHGLAENGGTTRAGESLRNLTTKGLEAASYELGRPLTEMGSTARGAGSSGATHPMAVNETVIALLRPKPDLRLLTAEPAEAKAAAQAAVDAPAGVGTIASYATEVPLPATGTWGAPGKGGAQADIVLTAPQDGIPLLFIEVDNCHETAEEIAAKLLKYARFFKRQMKDTDGKDKPMWRTRWMARVAERGEAPHPPVLIVFNHIGARDPNRTVPRLQELTRPLWAGEPADGFSSYDRKIPIIATGLRNLCEHGPNGPLFLRFGRTHMQPLRDAIGNPRRDAVLALRAERALVQHAEYQEQLRRAAEQKRAEHEAGRPVCAGCGTKFDNDRWENTRLSPEPGHRWHPTLCEPCEAKTVAAEDQAERDRPEQEAAIAETAEKARGWRARFRPGQAP</sequence>
<name>A0A2K8P5K2_STRLA</name>
<evidence type="ECO:0000313" key="3">
    <source>
        <dbReference type="EMBL" id="ATZ22027.1"/>
    </source>
</evidence>
<evidence type="ECO:0000256" key="2">
    <source>
        <dbReference type="SAM" id="MobiDB-lite"/>
    </source>
</evidence>
<protein>
    <recommendedName>
        <fullName evidence="6">Protein involved in plasmid replication-relaxation</fullName>
    </recommendedName>
</protein>
<reference evidence="3 5" key="1">
    <citation type="submission" date="2017-11" db="EMBL/GenBank/DDBJ databases">
        <title>Complete genome sequence of Streptomyces lavendulae subsp. lavendulae CCM 3239 (formerly 'Streptomyces aureofaciens CCM 3239'), the producer of the angucycline-type antibiotic auricin.</title>
        <authorList>
            <person name="Busche T."/>
            <person name="Novakova R."/>
            <person name="Al'Dilaimi A."/>
            <person name="Homerova D."/>
            <person name="Feckova L."/>
            <person name="Rezuchova B."/>
            <person name="Mingyar E."/>
            <person name="Csolleiova D."/>
            <person name="Bekeova C."/>
            <person name="Winkler A."/>
            <person name="Sevcikova B."/>
            <person name="Kalinowski J."/>
            <person name="Kormanec J."/>
            <person name="Ruckert C."/>
        </authorList>
    </citation>
    <scope>NUCLEOTIDE SEQUENCE [LARGE SCALE GENOMIC DNA]</scope>
    <source>
        <strain evidence="3 5">CCM 3239</strain>
    </source>
</reference>
<evidence type="ECO:0000313" key="4">
    <source>
        <dbReference type="EMBL" id="ATZ29544.1"/>
    </source>
</evidence>
<evidence type="ECO:0000256" key="1">
    <source>
        <dbReference type="SAM" id="Coils"/>
    </source>
</evidence>
<feature type="region of interest" description="Disordered" evidence="2">
    <location>
        <begin position="428"/>
        <end position="465"/>
    </location>
</feature>
<dbReference type="RefSeq" id="WP_037688880.1">
    <property type="nucleotide sequence ID" value="NZ_CP024985.1"/>
</dbReference>
<dbReference type="KEGG" id="slx:SLAV_00485"/>
<dbReference type="GeneID" id="49388717"/>
<proteinExistence type="predicted"/>
<dbReference type="KEGG" id="slx:SLAV_38905"/>
<dbReference type="Proteomes" id="UP000231791">
    <property type="component" value="Chromosome"/>
</dbReference>
<organism evidence="3 5">
    <name type="scientific">Streptomyces lavendulae subsp. lavendulae</name>
    <dbReference type="NCBI Taxonomy" id="58340"/>
    <lineage>
        <taxon>Bacteria</taxon>
        <taxon>Bacillati</taxon>
        <taxon>Actinomycetota</taxon>
        <taxon>Actinomycetes</taxon>
        <taxon>Kitasatosporales</taxon>
        <taxon>Streptomycetaceae</taxon>
        <taxon>Streptomyces</taxon>
    </lineage>
</organism>